<dbReference type="Gene3D" id="1.10.1660.10">
    <property type="match status" value="1"/>
</dbReference>
<name>A0A0P9AL24_9CLOT</name>
<dbReference type="EMBL" id="LKET01000016">
    <property type="protein sequence ID" value="KPU46030.1"/>
    <property type="molecule type" value="Genomic_DNA"/>
</dbReference>
<protein>
    <submittedName>
        <fullName evidence="2">Mercuric resistance operon regulatory protein</fullName>
    </submittedName>
</protein>
<comment type="caution">
    <text evidence="2">The sequence shown here is derived from an EMBL/GenBank/DDBJ whole genome shotgun (WGS) entry which is preliminary data.</text>
</comment>
<dbReference type="GO" id="GO:0003677">
    <property type="term" value="F:DNA binding"/>
    <property type="evidence" value="ECO:0007669"/>
    <property type="project" value="InterPro"/>
</dbReference>
<proteinExistence type="predicted"/>
<dbReference type="GO" id="GO:0006355">
    <property type="term" value="P:regulation of DNA-templated transcription"/>
    <property type="evidence" value="ECO:0007669"/>
    <property type="project" value="InterPro"/>
</dbReference>
<evidence type="ECO:0000313" key="2">
    <source>
        <dbReference type="EMBL" id="KPU46030.1"/>
    </source>
</evidence>
<dbReference type="PROSITE" id="PS50937">
    <property type="entry name" value="HTH_MERR_2"/>
    <property type="match status" value="1"/>
</dbReference>
<dbReference type="Pfam" id="PF00376">
    <property type="entry name" value="MerR"/>
    <property type="match status" value="1"/>
</dbReference>
<evidence type="ECO:0000313" key="3">
    <source>
        <dbReference type="Proteomes" id="UP000050326"/>
    </source>
</evidence>
<dbReference type="Proteomes" id="UP000050326">
    <property type="component" value="Unassembled WGS sequence"/>
</dbReference>
<dbReference type="AlphaFoldDB" id="A0A0P9AL24"/>
<sequence length="48" mass="5773">MNIYKTSEISHRIGTHPNTVRLYEKLELIPKPERKANSYRVFTDFHIK</sequence>
<organism evidence="2 3">
    <name type="scientific">Oxobacter pfennigii</name>
    <dbReference type="NCBI Taxonomy" id="36849"/>
    <lineage>
        <taxon>Bacteria</taxon>
        <taxon>Bacillati</taxon>
        <taxon>Bacillota</taxon>
        <taxon>Clostridia</taxon>
        <taxon>Eubacteriales</taxon>
        <taxon>Clostridiaceae</taxon>
        <taxon>Oxobacter</taxon>
    </lineage>
</organism>
<gene>
    <name evidence="2" type="primary">merR1_1</name>
    <name evidence="2" type="ORF">OXPF_05110</name>
</gene>
<reference evidence="2 3" key="1">
    <citation type="submission" date="2015-09" db="EMBL/GenBank/DDBJ databases">
        <title>Genome sequence of Oxobacter pfennigii DSM 3222.</title>
        <authorList>
            <person name="Poehlein A."/>
            <person name="Bengelsdorf F.R."/>
            <person name="Schiel-Bengelsdorf B."/>
            <person name="Duerre P."/>
            <person name="Daniel R."/>
        </authorList>
    </citation>
    <scope>NUCLEOTIDE SEQUENCE [LARGE SCALE GENOMIC DNA]</scope>
    <source>
        <strain evidence="2 3">DSM 3222</strain>
    </source>
</reference>
<feature type="domain" description="HTH merR-type" evidence="1">
    <location>
        <begin position="1"/>
        <end position="48"/>
    </location>
</feature>
<accession>A0A0P9AL24</accession>
<dbReference type="InterPro" id="IPR000551">
    <property type="entry name" value="MerR-type_HTH_dom"/>
</dbReference>
<dbReference type="SUPFAM" id="SSF46955">
    <property type="entry name" value="Putative DNA-binding domain"/>
    <property type="match status" value="1"/>
</dbReference>
<dbReference type="PATRIC" id="fig|36849.3.peg.543"/>
<keyword evidence="3" id="KW-1185">Reference proteome</keyword>
<dbReference type="InterPro" id="IPR009061">
    <property type="entry name" value="DNA-bd_dom_put_sf"/>
</dbReference>
<evidence type="ECO:0000259" key="1">
    <source>
        <dbReference type="PROSITE" id="PS50937"/>
    </source>
</evidence>
<dbReference type="STRING" id="36849.OXPF_05110"/>